<reference evidence="2" key="1">
    <citation type="journal article" date="2021" name="Sci. Rep.">
        <title>Diploid genomic architecture of Nitzschia inconspicua, an elite biomass production diatom.</title>
        <authorList>
            <person name="Oliver A."/>
            <person name="Podell S."/>
            <person name="Pinowska A."/>
            <person name="Traller J.C."/>
            <person name="Smith S.R."/>
            <person name="McClure R."/>
            <person name="Beliaev A."/>
            <person name="Bohutskyi P."/>
            <person name="Hill E.A."/>
            <person name="Rabines A."/>
            <person name="Zheng H."/>
            <person name="Allen L.Z."/>
            <person name="Kuo A."/>
            <person name="Grigoriev I.V."/>
            <person name="Allen A.E."/>
            <person name="Hazlebeck D."/>
            <person name="Allen E.E."/>
        </authorList>
    </citation>
    <scope>NUCLEOTIDE SEQUENCE</scope>
    <source>
        <strain evidence="2">Hildebrandi</strain>
    </source>
</reference>
<dbReference type="Proteomes" id="UP000693970">
    <property type="component" value="Unassembled WGS sequence"/>
</dbReference>
<feature type="compositionally biased region" description="Low complexity" evidence="1">
    <location>
        <begin position="325"/>
        <end position="338"/>
    </location>
</feature>
<feature type="region of interest" description="Disordered" evidence="1">
    <location>
        <begin position="1"/>
        <end position="21"/>
    </location>
</feature>
<accession>A0A9K3PGT5</accession>
<proteinExistence type="predicted"/>
<organism evidence="2 3">
    <name type="scientific">Nitzschia inconspicua</name>
    <dbReference type="NCBI Taxonomy" id="303405"/>
    <lineage>
        <taxon>Eukaryota</taxon>
        <taxon>Sar</taxon>
        <taxon>Stramenopiles</taxon>
        <taxon>Ochrophyta</taxon>
        <taxon>Bacillariophyta</taxon>
        <taxon>Bacillariophyceae</taxon>
        <taxon>Bacillariophycidae</taxon>
        <taxon>Bacillariales</taxon>
        <taxon>Bacillariaceae</taxon>
        <taxon>Nitzschia</taxon>
    </lineage>
</organism>
<feature type="compositionally biased region" description="Basic and acidic residues" evidence="1">
    <location>
        <begin position="365"/>
        <end position="374"/>
    </location>
</feature>
<dbReference type="AlphaFoldDB" id="A0A9K3PGT5"/>
<keyword evidence="3" id="KW-1185">Reference proteome</keyword>
<sequence>MSDDENNVLQEDEETPSSTPIAFSDTMLDLASWWCHYILQNSRLELFDELSEMLEFVAPIEEGSPFSIRLHCLVVWQELLQQTTPRVAIATIDPGDTTAQYPPLESRTFEAVQDKLVLIHTKYFRHDTAALQEYQEVVRMIRVHHELAILYRKLKDVGKDPNEVNLALDQALQKGRDDIYFGGNHQIPLELQDIVVKENGFSTEKRLQSIMDILHDTDSQLAVKWLLLKTQMVLLHWCEWKIPGGAPVLVKSNYQGVGVVTRNPEGSNEIAGPNSSVTHFEKTTTAITETMAPLVPRHSSSSTCQEAPKNGPGYMAAANSDTNKQSRQSNNQQQQSSRALHRELEGVSVSRVPPSQLLGRKRRCNGSDEEHSLESNKSNNSSPRLASRKQILTAKNQNVTGRGERSAKLSSAESSAAQEGENGNGSPTNLSVSVASYAEPNSKLQKEKWIKISGKNKAAVLWTRTEDDALMEGVKLKGTNWIFIKKWAGERLATKSKHDLRERHAVLCAQDENSLTSENGLTVNDF</sequence>
<dbReference type="EMBL" id="JAGRRH010000021">
    <property type="protein sequence ID" value="KAG7346843.1"/>
    <property type="molecule type" value="Genomic_DNA"/>
</dbReference>
<gene>
    <name evidence="2" type="ORF">IV203_005912</name>
</gene>
<feature type="compositionally biased region" description="Acidic residues" evidence="1">
    <location>
        <begin position="1"/>
        <end position="15"/>
    </location>
</feature>
<evidence type="ECO:0008006" key="4">
    <source>
        <dbReference type="Google" id="ProtNLM"/>
    </source>
</evidence>
<feature type="compositionally biased region" description="Low complexity" evidence="1">
    <location>
        <begin position="408"/>
        <end position="421"/>
    </location>
</feature>
<comment type="caution">
    <text evidence="2">The sequence shown here is derived from an EMBL/GenBank/DDBJ whole genome shotgun (WGS) entry which is preliminary data.</text>
</comment>
<feature type="region of interest" description="Disordered" evidence="1">
    <location>
        <begin position="292"/>
        <end position="432"/>
    </location>
</feature>
<evidence type="ECO:0000313" key="2">
    <source>
        <dbReference type="EMBL" id="KAG7346843.1"/>
    </source>
</evidence>
<reference evidence="2" key="2">
    <citation type="submission" date="2021-04" db="EMBL/GenBank/DDBJ databases">
        <authorList>
            <person name="Podell S."/>
        </authorList>
    </citation>
    <scope>NUCLEOTIDE SEQUENCE</scope>
    <source>
        <strain evidence="2">Hildebrandi</strain>
    </source>
</reference>
<name>A0A9K3PGT5_9STRA</name>
<feature type="compositionally biased region" description="Polar residues" evidence="1">
    <location>
        <begin position="375"/>
        <end position="384"/>
    </location>
</feature>
<evidence type="ECO:0000313" key="3">
    <source>
        <dbReference type="Proteomes" id="UP000693970"/>
    </source>
</evidence>
<evidence type="ECO:0000256" key="1">
    <source>
        <dbReference type="SAM" id="MobiDB-lite"/>
    </source>
</evidence>
<protein>
    <recommendedName>
        <fullName evidence="4">Myb-like domain-containing protein</fullName>
    </recommendedName>
</protein>